<gene>
    <name evidence="1" type="ORF">E1B00_13060</name>
</gene>
<dbReference type="Proteomes" id="UP000305760">
    <property type="component" value="Unassembled WGS sequence"/>
</dbReference>
<dbReference type="AlphaFoldDB" id="A0A5C4RPZ7"/>
<accession>A0A5C4RPZ7</accession>
<dbReference type="Gene3D" id="1.25.40.10">
    <property type="entry name" value="Tetratricopeptide repeat domain"/>
    <property type="match status" value="1"/>
</dbReference>
<evidence type="ECO:0000313" key="2">
    <source>
        <dbReference type="Proteomes" id="UP000305760"/>
    </source>
</evidence>
<dbReference type="EMBL" id="SMDR01000003">
    <property type="protein sequence ID" value="TNJ33222.1"/>
    <property type="molecule type" value="Genomic_DNA"/>
</dbReference>
<dbReference type="OrthoDB" id="6007797at2"/>
<reference evidence="1 2" key="1">
    <citation type="submission" date="2019-03" db="EMBL/GenBank/DDBJ databases">
        <title>Arenimonas daejeonensis sp. nov., isolated from compost.</title>
        <authorList>
            <person name="Jeon C.O."/>
        </authorList>
    </citation>
    <scope>NUCLEOTIDE SEQUENCE [LARGE SCALE GENOMIC DNA]</scope>
    <source>
        <strain evidence="1 2">R29</strain>
    </source>
</reference>
<proteinExistence type="predicted"/>
<dbReference type="SUPFAM" id="SSF48452">
    <property type="entry name" value="TPR-like"/>
    <property type="match status" value="1"/>
</dbReference>
<sequence length="188" mass="20524">MHYDKLDNEELLFVALDAINGRRHGEAIALLKDLLDREPDHDEAKYLIAAQHAQIGMGERAESELRSLLDEKPGFVLARFQLGQLLLMRGSMADVVEILAPLRDGVDPVAAYARGLSSYAQGQPEAAVRHMEEGLALPQPLPAIADDMRAFHTYLLQLVKGASVPDVAASEQITPASRMRIAGYGLGE</sequence>
<dbReference type="InterPro" id="IPR011990">
    <property type="entry name" value="TPR-like_helical_dom_sf"/>
</dbReference>
<keyword evidence="2" id="KW-1185">Reference proteome</keyword>
<evidence type="ECO:0000313" key="1">
    <source>
        <dbReference type="EMBL" id="TNJ33222.1"/>
    </source>
</evidence>
<organism evidence="1 2">
    <name type="scientific">Arenimonas terrae</name>
    <dbReference type="NCBI Taxonomy" id="2546226"/>
    <lineage>
        <taxon>Bacteria</taxon>
        <taxon>Pseudomonadati</taxon>
        <taxon>Pseudomonadota</taxon>
        <taxon>Gammaproteobacteria</taxon>
        <taxon>Lysobacterales</taxon>
        <taxon>Lysobacteraceae</taxon>
        <taxon>Arenimonas</taxon>
    </lineage>
</organism>
<protein>
    <recommendedName>
        <fullName evidence="3">Tetratricopeptide repeat protein</fullName>
    </recommendedName>
</protein>
<comment type="caution">
    <text evidence="1">The sequence shown here is derived from an EMBL/GenBank/DDBJ whole genome shotgun (WGS) entry which is preliminary data.</text>
</comment>
<evidence type="ECO:0008006" key="3">
    <source>
        <dbReference type="Google" id="ProtNLM"/>
    </source>
</evidence>
<dbReference type="RefSeq" id="WP_139449476.1">
    <property type="nucleotide sequence ID" value="NZ_SMDR01000003.1"/>
</dbReference>
<name>A0A5C4RPZ7_9GAMM</name>
<dbReference type="Pfam" id="PF14559">
    <property type="entry name" value="TPR_19"/>
    <property type="match status" value="1"/>
</dbReference>